<name>A0ABS1R5N5_9SPHI</name>
<evidence type="ECO:0000313" key="2">
    <source>
        <dbReference type="Proteomes" id="UP000625283"/>
    </source>
</evidence>
<protein>
    <recommendedName>
        <fullName evidence="3">DUF5723 domain-containing protein</fullName>
    </recommendedName>
</protein>
<comment type="caution">
    <text evidence="1">The sequence shown here is derived from an EMBL/GenBank/DDBJ whole genome shotgun (WGS) entry which is preliminary data.</text>
</comment>
<accession>A0ABS1R5N5</accession>
<sequence>MLCFIWLGLYSGQLFAQDLTKIAQQKPFAFQGNLELRGMFYGASGIPNRLEPVNYLINGSPTFTFYGWSVPTNFTISKKETTFQQPFNQFGLSPTYKWITLHAGYRNINFSPYTLAGHTILGGGIELTPGKLRFGMMYGRLNRATVIDTSSMSLVPFSFSRKGIALKIGYGTANNFFDLNILHAKDDSTTNPDGLTFVGNRVTPAANSVLSYGTRITVFRNFFIESDAAISLLTRDINSRLSLDSIEDKTLRQLSNLLDINGTSEWFLAFSAGGGYRAKDYAVKVNYRRVEPGFTSMGAYYFTNDIENLTIAPSYNHPKGYIRFQGNVGLEQDNVRLQKESTSRRWIASANLSSDVTKQLGIDVQFSNYSNNQKPNTLRFADSLKIVQTTRTLGIVPRYTISNEDAVHLILLSANFNAMNDYNSYFDNTGNAPSRDINSTQYLLNYTLSLLKNHATVNSNLSYTHLNSQAIKNSYKGIGVGGTYVLLNNKMTTGFNMNYLLGEANANKSNIFNSSFNLAFKLNKLQAIRAMVYFTNNNPGSVITGGQPAFTETRGEIAYQLNFGL</sequence>
<dbReference type="EMBL" id="JAERTY010000005">
    <property type="protein sequence ID" value="MBL1409166.1"/>
    <property type="molecule type" value="Genomic_DNA"/>
</dbReference>
<evidence type="ECO:0008006" key="3">
    <source>
        <dbReference type="Google" id="ProtNLM"/>
    </source>
</evidence>
<evidence type="ECO:0000313" key="1">
    <source>
        <dbReference type="EMBL" id="MBL1409166.1"/>
    </source>
</evidence>
<organism evidence="1 2">
    <name type="scientific">Sphingobacterium faecale</name>
    <dbReference type="NCBI Taxonomy" id="2803775"/>
    <lineage>
        <taxon>Bacteria</taxon>
        <taxon>Pseudomonadati</taxon>
        <taxon>Bacteroidota</taxon>
        <taxon>Sphingobacteriia</taxon>
        <taxon>Sphingobacteriales</taxon>
        <taxon>Sphingobacteriaceae</taxon>
        <taxon>Sphingobacterium</taxon>
    </lineage>
</organism>
<keyword evidence="2" id="KW-1185">Reference proteome</keyword>
<proteinExistence type="predicted"/>
<gene>
    <name evidence="1" type="ORF">JKG61_10420</name>
</gene>
<dbReference type="Proteomes" id="UP000625283">
    <property type="component" value="Unassembled WGS sequence"/>
</dbReference>
<reference evidence="1 2" key="1">
    <citation type="submission" date="2021-01" db="EMBL/GenBank/DDBJ databases">
        <title>C459-1 draft genome sequence.</title>
        <authorList>
            <person name="Zhang X.-F."/>
        </authorList>
    </citation>
    <scope>NUCLEOTIDE SEQUENCE [LARGE SCALE GENOMIC DNA]</scope>
    <source>
        <strain evidence="2">C459-1</strain>
    </source>
</reference>